<feature type="binding site" evidence="7">
    <location>
        <position position="141"/>
    </location>
    <ligand>
        <name>Zn(2+)</name>
        <dbReference type="ChEBI" id="CHEBI:29105"/>
    </ligand>
</feature>
<organism evidence="9 10">
    <name type="scientific">Trichoplusia ni</name>
    <name type="common">Cabbage looper</name>
    <dbReference type="NCBI Taxonomy" id="7111"/>
    <lineage>
        <taxon>Eukaryota</taxon>
        <taxon>Metazoa</taxon>
        <taxon>Ecdysozoa</taxon>
        <taxon>Arthropoda</taxon>
        <taxon>Hexapoda</taxon>
        <taxon>Insecta</taxon>
        <taxon>Pterygota</taxon>
        <taxon>Neoptera</taxon>
        <taxon>Endopterygota</taxon>
        <taxon>Lepidoptera</taxon>
        <taxon>Glossata</taxon>
        <taxon>Ditrysia</taxon>
        <taxon>Noctuoidea</taxon>
        <taxon>Noctuidae</taxon>
        <taxon>Plusiinae</taxon>
        <taxon>Trichoplusia</taxon>
    </lineage>
</organism>
<dbReference type="SUPFAM" id="SSF52467">
    <property type="entry name" value="DHS-like NAD/FAD-binding domain"/>
    <property type="match status" value="1"/>
</dbReference>
<dbReference type="InParanoid" id="A0A7E5WL48"/>
<dbReference type="GO" id="GO:0000122">
    <property type="term" value="P:negative regulation of transcription by RNA polymerase II"/>
    <property type="evidence" value="ECO:0007669"/>
    <property type="project" value="TreeGrafter"/>
</dbReference>
<feature type="active site" description="Proton acceptor" evidence="7">
    <location>
        <position position="133"/>
    </location>
</feature>
<dbReference type="Gene3D" id="3.40.50.1220">
    <property type="entry name" value="TPP-binding domain"/>
    <property type="match status" value="1"/>
</dbReference>
<evidence type="ECO:0000256" key="7">
    <source>
        <dbReference type="PROSITE-ProRule" id="PRU00236"/>
    </source>
</evidence>
<evidence type="ECO:0000256" key="1">
    <source>
        <dbReference type="ARBA" id="ARBA00012928"/>
    </source>
</evidence>
<evidence type="ECO:0000313" key="10">
    <source>
        <dbReference type="RefSeq" id="XP_026741409.1"/>
    </source>
</evidence>
<accession>A0A7E5WL48</accession>
<dbReference type="OrthoDB" id="2919105at2759"/>
<feature type="binding site" evidence="7">
    <location>
        <position position="166"/>
    </location>
    <ligand>
        <name>Zn(2+)</name>
        <dbReference type="ChEBI" id="CHEBI:29105"/>
    </ligand>
</feature>
<dbReference type="GO" id="GO:0070403">
    <property type="term" value="F:NAD+ binding"/>
    <property type="evidence" value="ECO:0007669"/>
    <property type="project" value="InterPro"/>
</dbReference>
<evidence type="ECO:0000313" key="9">
    <source>
        <dbReference type="Proteomes" id="UP000322000"/>
    </source>
</evidence>
<dbReference type="GeneID" id="113503575"/>
<evidence type="ECO:0000256" key="2">
    <source>
        <dbReference type="ARBA" id="ARBA00022679"/>
    </source>
</evidence>
<dbReference type="Gene3D" id="2.20.28.200">
    <property type="match status" value="1"/>
</dbReference>
<dbReference type="RefSeq" id="XP_026741409.1">
    <property type="nucleotide sequence ID" value="XM_026885608.1"/>
</dbReference>
<dbReference type="PANTHER" id="PTHR11085:SF12">
    <property type="entry name" value="NAD-DEPENDENT PROTEIN DEACYLASE SIRTUIN-6"/>
    <property type="match status" value="1"/>
</dbReference>
<evidence type="ECO:0000256" key="4">
    <source>
        <dbReference type="ARBA" id="ARBA00022833"/>
    </source>
</evidence>
<evidence type="ECO:0000259" key="8">
    <source>
        <dbReference type="PROSITE" id="PS50305"/>
    </source>
</evidence>
<keyword evidence="4 7" id="KW-0862">Zinc</keyword>
<protein>
    <recommendedName>
        <fullName evidence="1">protein acetyllysine N-acetyltransferase</fullName>
        <ecNumber evidence="1">2.3.1.286</ecNumber>
    </recommendedName>
</protein>
<sequence>MSCNYAEGLSPYANKGVLGVPEKFDSLEKLNTKCQLLAQLISEAEHVVVHTGAGISTSAGIPDFRSPNGVWTLERQGKKPENDTSFVDAVPTKTHMILKKLVECNKVQYIVSQNIDGLHLKSGLQRKYLAELHGNMFIDQCKLCQRQFVRSTPVETVGKRSSGVPCAAELVSGRPCRGRLYDIVLDWEHSLPRNDFAMATWHSCVADLSICLGTTLQIMPSCDIPLETVKYGGKLVICNLQPTKHDNKADLTINYYVDVILEKVMSILNIDIPTYCEDENPIKKARSAMIEWTIDNRDMLQIEKLWKDKCKGVKKNKVLIKKRNSTEVTGNEVTDDKSKIIKLEVKEEVSDDKSKIIKVDVKQEVIDDVDVKQEITEN</sequence>
<dbReference type="PROSITE" id="PS50305">
    <property type="entry name" value="SIRTUIN"/>
    <property type="match status" value="1"/>
</dbReference>
<dbReference type="GO" id="GO:0005634">
    <property type="term" value="C:nucleus"/>
    <property type="evidence" value="ECO:0007669"/>
    <property type="project" value="TreeGrafter"/>
</dbReference>
<dbReference type="InterPro" id="IPR003000">
    <property type="entry name" value="Sirtuin"/>
</dbReference>
<dbReference type="KEGG" id="tnl:113503575"/>
<evidence type="ECO:0000256" key="6">
    <source>
        <dbReference type="ARBA" id="ARBA00038170"/>
    </source>
</evidence>
<feature type="binding site" evidence="7">
    <location>
        <position position="176"/>
    </location>
    <ligand>
        <name>Zn(2+)</name>
        <dbReference type="ChEBI" id="CHEBI:29105"/>
    </ligand>
</feature>
<dbReference type="InterPro" id="IPR029035">
    <property type="entry name" value="DHS-like_NAD/FAD-binding_dom"/>
</dbReference>
<keyword evidence="5" id="KW-0520">NAD</keyword>
<keyword evidence="9" id="KW-1185">Reference proteome</keyword>
<dbReference type="GO" id="GO:0046872">
    <property type="term" value="F:metal ion binding"/>
    <property type="evidence" value="ECO:0007669"/>
    <property type="project" value="UniProtKB-KW"/>
</dbReference>
<feature type="binding site" evidence="7">
    <location>
        <position position="144"/>
    </location>
    <ligand>
        <name>Zn(2+)</name>
        <dbReference type="ChEBI" id="CHEBI:29105"/>
    </ligand>
</feature>
<dbReference type="InterPro" id="IPR026590">
    <property type="entry name" value="Ssirtuin_cat_dom"/>
</dbReference>
<evidence type="ECO:0000256" key="3">
    <source>
        <dbReference type="ARBA" id="ARBA00022723"/>
    </source>
</evidence>
<keyword evidence="3 7" id="KW-0479">Metal-binding</keyword>
<dbReference type="Pfam" id="PF02146">
    <property type="entry name" value="SIR2"/>
    <property type="match status" value="2"/>
</dbReference>
<gene>
    <name evidence="10" type="primary">LOC113503575</name>
</gene>
<proteinExistence type="inferred from homology"/>
<dbReference type="GO" id="GO:0046969">
    <property type="term" value="F:histone H3K9 deacetylase activity, NAD-dependent"/>
    <property type="evidence" value="ECO:0007669"/>
    <property type="project" value="TreeGrafter"/>
</dbReference>
<dbReference type="EC" id="2.3.1.286" evidence="1"/>
<dbReference type="Proteomes" id="UP000322000">
    <property type="component" value="Chromosome 19"/>
</dbReference>
<feature type="domain" description="Deacetylase sirtuin-type" evidence="8">
    <location>
        <begin position="27"/>
        <end position="271"/>
    </location>
</feature>
<dbReference type="InterPro" id="IPR050134">
    <property type="entry name" value="NAD-dep_sirtuin_deacylases"/>
</dbReference>
<dbReference type="GO" id="GO:0003714">
    <property type="term" value="F:transcription corepressor activity"/>
    <property type="evidence" value="ECO:0007669"/>
    <property type="project" value="TreeGrafter"/>
</dbReference>
<comment type="similarity">
    <text evidence="6">Belongs to the sirtuin family. Class IV subfamily.</text>
</comment>
<dbReference type="AlphaFoldDB" id="A0A7E5WL48"/>
<dbReference type="CTD" id="51548"/>
<name>A0A7E5WL48_TRINI</name>
<dbReference type="PANTHER" id="PTHR11085">
    <property type="entry name" value="NAD-DEPENDENT PROTEIN DEACYLASE SIRTUIN-5, MITOCHONDRIAL-RELATED"/>
    <property type="match status" value="1"/>
</dbReference>
<reference evidence="10" key="1">
    <citation type="submission" date="2025-08" db="UniProtKB">
        <authorList>
            <consortium name="RefSeq"/>
        </authorList>
    </citation>
    <scope>IDENTIFICATION</scope>
</reference>
<dbReference type="FunFam" id="3.40.50.1220:FF:000038">
    <property type="entry name" value="NAD-dependent protein deacetylase sirtuin-6 isoform X2"/>
    <property type="match status" value="1"/>
</dbReference>
<dbReference type="FunCoup" id="A0A7E5WL48">
    <property type="interactions" value="706"/>
</dbReference>
<evidence type="ECO:0000256" key="5">
    <source>
        <dbReference type="ARBA" id="ARBA00023027"/>
    </source>
</evidence>
<keyword evidence="2" id="KW-0808">Transferase</keyword>